<dbReference type="AlphaFoldDB" id="A0A418T2B4"/>
<evidence type="ECO:0000313" key="2">
    <source>
        <dbReference type="EMBL" id="RJE87339.1"/>
    </source>
</evidence>
<dbReference type="OrthoDB" id="7301318at2"/>
<evidence type="ECO:0000313" key="3">
    <source>
        <dbReference type="Proteomes" id="UP000284202"/>
    </source>
</evidence>
<comment type="caution">
    <text evidence="2">The sequence shown here is derived from an EMBL/GenBank/DDBJ whole genome shotgun (WGS) entry which is preliminary data.</text>
</comment>
<dbReference type="RefSeq" id="WP_119746995.1">
    <property type="nucleotide sequence ID" value="NZ_QZCG01000003.1"/>
</dbReference>
<gene>
    <name evidence="2" type="ORF">D3P04_06290</name>
</gene>
<protein>
    <submittedName>
        <fullName evidence="2">GNAT family N-acetyltransferase</fullName>
    </submittedName>
</protein>
<dbReference type="InterPro" id="IPR000182">
    <property type="entry name" value="GNAT_dom"/>
</dbReference>
<dbReference type="EMBL" id="QZCG01000003">
    <property type="protein sequence ID" value="RJE87339.1"/>
    <property type="molecule type" value="Genomic_DNA"/>
</dbReference>
<name>A0A418T2B4_9RHOB</name>
<reference evidence="3" key="1">
    <citation type="submission" date="2018-09" db="EMBL/GenBank/DDBJ databases">
        <title>Acidovorax cavernicola nov. sp. isolated from Gruta de las Maravillas (Aracena, Spain).</title>
        <authorList>
            <person name="Jurado V."/>
            <person name="Gutierrez-Patricio S."/>
            <person name="Gonzalez-Pimentel J.L."/>
            <person name="Miller A.Z."/>
            <person name="Laiz L."/>
            <person name="Saiz-Jimenez C."/>
        </authorList>
    </citation>
    <scope>NUCLEOTIDE SEQUENCE [LARGE SCALE GENOMIC DNA]</scope>
    <source>
        <strain evidence="3">1011MAR3C25</strain>
    </source>
</reference>
<feature type="domain" description="N-acetyltransferase" evidence="1">
    <location>
        <begin position="103"/>
        <end position="238"/>
    </location>
</feature>
<dbReference type="CDD" id="cd04301">
    <property type="entry name" value="NAT_SF"/>
    <property type="match status" value="1"/>
</dbReference>
<dbReference type="Pfam" id="PF00583">
    <property type="entry name" value="Acetyltransf_1"/>
    <property type="match status" value="1"/>
</dbReference>
<dbReference type="GO" id="GO:0016747">
    <property type="term" value="F:acyltransferase activity, transferring groups other than amino-acyl groups"/>
    <property type="evidence" value="ECO:0007669"/>
    <property type="project" value="InterPro"/>
</dbReference>
<dbReference type="PANTHER" id="PTHR43072">
    <property type="entry name" value="N-ACETYLTRANSFERASE"/>
    <property type="match status" value="1"/>
</dbReference>
<dbReference type="PROSITE" id="PS51186">
    <property type="entry name" value="GNAT"/>
    <property type="match status" value="1"/>
</dbReference>
<organism evidence="2 3">
    <name type="scientific">Paracoccus onubensis</name>
    <dbReference type="NCBI Taxonomy" id="1675788"/>
    <lineage>
        <taxon>Bacteria</taxon>
        <taxon>Pseudomonadati</taxon>
        <taxon>Pseudomonadota</taxon>
        <taxon>Alphaproteobacteria</taxon>
        <taxon>Rhodobacterales</taxon>
        <taxon>Paracoccaceae</taxon>
        <taxon>Paracoccus</taxon>
    </lineage>
</organism>
<sequence>MDTALAEAFELTWPAAEYADAGGFRVGRGMGAGGRVSSARRVGDWTHDDIKAAIHQHVQWRQPPLFRAYDDDRALIGALAEHGFRRENPTAIMALEISALTDREIPPVTAFAIWPPLAIQREIWASGNINPARQRVMMAVATPRSSILGRIVDRAAGTAFVAVHQGVAMVHCVEILPDLRRRGLAGWMMRCAAFWAAEQGAERIGLAVSRANTGAVALYRQLGFQEIAGYSYYARPAD</sequence>
<keyword evidence="3" id="KW-1185">Reference proteome</keyword>
<dbReference type="Proteomes" id="UP000284202">
    <property type="component" value="Unassembled WGS sequence"/>
</dbReference>
<keyword evidence="2" id="KW-0808">Transferase</keyword>
<dbReference type="SUPFAM" id="SSF55729">
    <property type="entry name" value="Acyl-CoA N-acyltransferases (Nat)"/>
    <property type="match status" value="1"/>
</dbReference>
<evidence type="ECO:0000259" key="1">
    <source>
        <dbReference type="PROSITE" id="PS51186"/>
    </source>
</evidence>
<dbReference type="InterPro" id="IPR016181">
    <property type="entry name" value="Acyl_CoA_acyltransferase"/>
</dbReference>
<proteinExistence type="predicted"/>
<accession>A0A418T2B4</accession>
<dbReference type="Gene3D" id="3.40.630.30">
    <property type="match status" value="1"/>
</dbReference>